<dbReference type="EMBL" id="BARU01021438">
    <property type="protein sequence ID" value="GAH60354.1"/>
    <property type="molecule type" value="Genomic_DNA"/>
</dbReference>
<organism evidence="1">
    <name type="scientific">marine sediment metagenome</name>
    <dbReference type="NCBI Taxonomy" id="412755"/>
    <lineage>
        <taxon>unclassified sequences</taxon>
        <taxon>metagenomes</taxon>
        <taxon>ecological metagenomes</taxon>
    </lineage>
</organism>
<accession>X1I2P1</accession>
<sequence>PDSHVLETLSGRGTLFEIFRRDEAIRRLDAVLSECRRNLSCLDRAFRRAKENQKDPRRGKVITKRLGVSAVQLLITDRYVDEDESFFELTEGCLASVDAVNEQLKRWASSAEAVENWLIRNTGKAKKHIEKFKTQVEAARETLSKRF</sequence>
<gene>
    <name evidence="1" type="ORF">S03H2_35076</name>
</gene>
<evidence type="ECO:0000313" key="1">
    <source>
        <dbReference type="EMBL" id="GAH60354.1"/>
    </source>
</evidence>
<feature type="non-terminal residue" evidence="1">
    <location>
        <position position="1"/>
    </location>
</feature>
<protein>
    <submittedName>
        <fullName evidence="1">Uncharacterized protein</fullName>
    </submittedName>
</protein>
<comment type="caution">
    <text evidence="1">The sequence shown here is derived from an EMBL/GenBank/DDBJ whole genome shotgun (WGS) entry which is preliminary data.</text>
</comment>
<reference evidence="1" key="1">
    <citation type="journal article" date="2014" name="Front. Microbiol.">
        <title>High frequency of phylogenetically diverse reductive dehalogenase-homologous genes in deep subseafloor sedimentary metagenomes.</title>
        <authorList>
            <person name="Kawai M."/>
            <person name="Futagami T."/>
            <person name="Toyoda A."/>
            <person name="Takaki Y."/>
            <person name="Nishi S."/>
            <person name="Hori S."/>
            <person name="Arai W."/>
            <person name="Tsubouchi T."/>
            <person name="Morono Y."/>
            <person name="Uchiyama I."/>
            <person name="Ito T."/>
            <person name="Fujiyama A."/>
            <person name="Inagaki F."/>
            <person name="Takami H."/>
        </authorList>
    </citation>
    <scope>NUCLEOTIDE SEQUENCE</scope>
    <source>
        <strain evidence="1">Expedition CK06-06</strain>
    </source>
</reference>
<dbReference type="AlphaFoldDB" id="X1I2P1"/>
<name>X1I2P1_9ZZZZ</name>
<proteinExistence type="predicted"/>